<dbReference type="RefSeq" id="WP_152118881.1">
    <property type="nucleotide sequence ID" value="NZ_QJOW01000001.1"/>
</dbReference>
<dbReference type="SUPFAM" id="SSF53649">
    <property type="entry name" value="Alkaline phosphatase-like"/>
    <property type="match status" value="1"/>
</dbReference>
<name>A0A5N5UH34_9EURY</name>
<organism evidence="3 4">
    <name type="scientific">Halosegnis rubeus</name>
    <dbReference type="NCBI Taxonomy" id="2212850"/>
    <lineage>
        <taxon>Archaea</taxon>
        <taxon>Methanobacteriati</taxon>
        <taxon>Methanobacteriota</taxon>
        <taxon>Stenosarchaea group</taxon>
        <taxon>Halobacteria</taxon>
        <taxon>Halobacteriales</taxon>
        <taxon>Natronomonadaceae</taxon>
        <taxon>Halosegnis</taxon>
    </lineage>
</organism>
<evidence type="ECO:0000313" key="4">
    <source>
        <dbReference type="Proteomes" id="UP000326302"/>
    </source>
</evidence>
<dbReference type="PANTHER" id="PTHR42693:SF33">
    <property type="entry name" value="ARYLSULFATASE"/>
    <property type="match status" value="1"/>
</dbReference>
<dbReference type="InterPro" id="IPR017850">
    <property type="entry name" value="Alkaline_phosphatase_core_sf"/>
</dbReference>
<dbReference type="Pfam" id="PF00884">
    <property type="entry name" value="Sulfatase"/>
    <property type="match status" value="1"/>
</dbReference>
<evidence type="ECO:0000259" key="2">
    <source>
        <dbReference type="Pfam" id="PF00884"/>
    </source>
</evidence>
<keyword evidence="3" id="KW-0378">Hydrolase</keyword>
<proteinExistence type="inferred from homology"/>
<dbReference type="Proteomes" id="UP000326302">
    <property type="component" value="Unassembled WGS sequence"/>
</dbReference>
<gene>
    <name evidence="3" type="ORF">DMP03_01015</name>
</gene>
<dbReference type="EMBL" id="QJOW01000001">
    <property type="protein sequence ID" value="KAB7517978.1"/>
    <property type="molecule type" value="Genomic_DNA"/>
</dbReference>
<dbReference type="InterPro" id="IPR050738">
    <property type="entry name" value="Sulfatase"/>
</dbReference>
<evidence type="ECO:0000256" key="1">
    <source>
        <dbReference type="ARBA" id="ARBA00008779"/>
    </source>
</evidence>
<dbReference type="PANTHER" id="PTHR42693">
    <property type="entry name" value="ARYLSULFATASE FAMILY MEMBER"/>
    <property type="match status" value="1"/>
</dbReference>
<feature type="domain" description="Sulfatase N-terminal" evidence="2">
    <location>
        <begin position="6"/>
        <end position="351"/>
    </location>
</feature>
<sequence>MSANRPNIVLVVLDTARFDEVMTCVNDIQTTPFLQTLANEGATYTTAFSPAPWTLPSHASLFTGTYPSRHGAHAGHKQLNHSIPTLTEAFAANDYETVGVSNNTWISGEFGFERGFETFHRTWQYVQSDTDLGRAARTNEGVTKYRAVVKALIDGNPLTNLLNAFYGKFLRKQHDKGAIQTNDWIESWLSDRNDDPFFLFVNYLEPHLEYRPPSEHAKQFLPDGISYDEAMEIPQDAWRYIAKKTVLSDDELDSLRALYRAEIAYLDERLRELRSILQKSNEWKNTIFVVLGDHGENIGEFGLMDHQYSLADTLLHVPLVIHGGPFNNYGQIDSPVQLVDIPATLLECAGIDQSIFNKSIQGQSFHPDSDMRRSRVFAEYLAPQPSMEALEQRVGKLPAGVRTYDRSLRTIRTDEWKLIRGSDGTRRLYRTEGEETDDKSELYPDIAEHLENQLDEWLNSFEHADVTDDAVRISKDTRNRLEELGYLQ</sequence>
<dbReference type="InterPro" id="IPR000917">
    <property type="entry name" value="Sulfatase_N"/>
</dbReference>
<dbReference type="OrthoDB" id="102174at2157"/>
<keyword evidence="3" id="KW-0808">Transferase</keyword>
<dbReference type="CDD" id="cd16148">
    <property type="entry name" value="sulfatase_like"/>
    <property type="match status" value="1"/>
</dbReference>
<protein>
    <submittedName>
        <fullName evidence="3">Sulfatase-like hydrolase/transferase</fullName>
    </submittedName>
</protein>
<accession>A0A5N5UH34</accession>
<dbReference type="Gene3D" id="3.40.720.10">
    <property type="entry name" value="Alkaline Phosphatase, subunit A"/>
    <property type="match status" value="1"/>
</dbReference>
<dbReference type="AlphaFoldDB" id="A0A5N5UH34"/>
<reference evidence="3 4" key="1">
    <citation type="submission" date="2019-10" db="EMBL/GenBank/DDBJ databases">
        <title>Unraveling microbial dark matter from salterns through culturing: the case of the genus Halosegnis.</title>
        <authorList>
            <person name="Duran-Viseras A."/>
            <person name="Andrei A.-S."/>
            <person name="Vera-Gargallo B."/>
            <person name="Ghai R."/>
            <person name="Sanchez-Porro C."/>
            <person name="Ventosa A."/>
        </authorList>
    </citation>
    <scope>NUCLEOTIDE SEQUENCE [LARGE SCALE GENOMIC DNA]</scope>
    <source>
        <strain evidence="3 4">F17-44</strain>
    </source>
</reference>
<dbReference type="GO" id="GO:0004065">
    <property type="term" value="F:arylsulfatase activity"/>
    <property type="evidence" value="ECO:0007669"/>
    <property type="project" value="TreeGrafter"/>
</dbReference>
<comment type="similarity">
    <text evidence="1">Belongs to the sulfatase family.</text>
</comment>
<evidence type="ECO:0000313" key="3">
    <source>
        <dbReference type="EMBL" id="KAB7517978.1"/>
    </source>
</evidence>
<dbReference type="GO" id="GO:0016740">
    <property type="term" value="F:transferase activity"/>
    <property type="evidence" value="ECO:0007669"/>
    <property type="project" value="UniProtKB-KW"/>
</dbReference>
<comment type="caution">
    <text evidence="3">The sequence shown here is derived from an EMBL/GenBank/DDBJ whole genome shotgun (WGS) entry which is preliminary data.</text>
</comment>